<gene>
    <name evidence="1" type="ORF">FOZ60_010646</name>
</gene>
<evidence type="ECO:0000313" key="1">
    <source>
        <dbReference type="EMBL" id="KAF4682379.1"/>
    </source>
</evidence>
<evidence type="ECO:0000313" key="2">
    <source>
        <dbReference type="Proteomes" id="UP000541610"/>
    </source>
</evidence>
<dbReference type="EMBL" id="JABANP010000436">
    <property type="protein sequence ID" value="KAF4682379.1"/>
    <property type="molecule type" value="Genomic_DNA"/>
</dbReference>
<protein>
    <submittedName>
        <fullName evidence="1">Uncharacterized protein</fullName>
    </submittedName>
</protein>
<organism evidence="1 2">
    <name type="scientific">Perkinsus olseni</name>
    <name type="common">Perkinsus atlanticus</name>
    <dbReference type="NCBI Taxonomy" id="32597"/>
    <lineage>
        <taxon>Eukaryota</taxon>
        <taxon>Sar</taxon>
        <taxon>Alveolata</taxon>
        <taxon>Perkinsozoa</taxon>
        <taxon>Perkinsea</taxon>
        <taxon>Perkinsida</taxon>
        <taxon>Perkinsidae</taxon>
        <taxon>Perkinsus</taxon>
    </lineage>
</organism>
<dbReference type="AlphaFoldDB" id="A0A7J6NEZ2"/>
<sequence length="107" mass="11565">MPGRVSPLLVGPFEMVTNILTGCLKFDNSDYSRRGLVASAFRRLSKELGRGIYGYDVEVCYSPLGTVELVIEGLRYPLALSSVPKIEEWLRAASASVSGHAEATNSG</sequence>
<proteinExistence type="predicted"/>
<comment type="caution">
    <text evidence="1">The sequence shown here is derived from an EMBL/GenBank/DDBJ whole genome shotgun (WGS) entry which is preliminary data.</text>
</comment>
<dbReference type="Proteomes" id="UP000541610">
    <property type="component" value="Unassembled WGS sequence"/>
</dbReference>
<name>A0A7J6NEZ2_PEROL</name>
<reference evidence="1 2" key="1">
    <citation type="submission" date="2020-04" db="EMBL/GenBank/DDBJ databases">
        <title>Perkinsus olseni comparative genomics.</title>
        <authorList>
            <person name="Bogema D.R."/>
        </authorList>
    </citation>
    <scope>NUCLEOTIDE SEQUENCE [LARGE SCALE GENOMIC DNA]</scope>
    <source>
        <strain evidence="1">00978-12</strain>
    </source>
</reference>
<accession>A0A7J6NEZ2</accession>